<organism evidence="2">
    <name type="scientific">Faucicola osloensis</name>
    <name type="common">Moraxella osloensis</name>
    <dbReference type="NCBI Taxonomy" id="34062"/>
    <lineage>
        <taxon>Bacteria</taxon>
        <taxon>Pseudomonadati</taxon>
        <taxon>Pseudomonadota</taxon>
        <taxon>Gammaproteobacteria</taxon>
        <taxon>Moraxellales</taxon>
        <taxon>Moraxellaceae</taxon>
        <taxon>Faucicola</taxon>
    </lineage>
</organism>
<dbReference type="AlphaFoldDB" id="A0AA91FPP6"/>
<accession>A0AA91FPP6</accession>
<feature type="domain" description="Restriction endonuclease type IV Mrr" evidence="1">
    <location>
        <begin position="192"/>
        <end position="247"/>
    </location>
</feature>
<dbReference type="GO" id="GO:0004519">
    <property type="term" value="F:endonuclease activity"/>
    <property type="evidence" value="ECO:0007669"/>
    <property type="project" value="InterPro"/>
</dbReference>
<sequence length="257" mass="28621">MNYLLIRTPQAVIKKDKVGYAWKKVNFSQYQSAKDVISAIKNAYTDGIGRKAKSVKRFFDLKQGDIVVVPLTKSIAIGKVEGTKSYDESLAKDYACNLVTVNFFRDKQGNIVRIPRKDLDTNLETRLKIKTTIADLSDLKAEVEKVVQQLETGETYVQDSYLLQKQDEAIASFKQNLLKAITKGTVKLEAGGRGLELLIAELLQLEDYQASIQAKNTVSGMADVDIIAEKSDSFTTHTLLIQVKHHVGITDSHGIKL</sequence>
<evidence type="ECO:0000313" key="2">
    <source>
        <dbReference type="EMBL" id="OBX63948.1"/>
    </source>
</evidence>
<dbReference type="InterPro" id="IPR007560">
    <property type="entry name" value="Restrct_endonuc_IV_Mrr"/>
</dbReference>
<evidence type="ECO:0000259" key="1">
    <source>
        <dbReference type="Pfam" id="PF04471"/>
    </source>
</evidence>
<reference evidence="2" key="1">
    <citation type="submission" date="2016-06" db="EMBL/GenBank/DDBJ databases">
        <title>Draft genome of Moraxella osloensis CCUG 67237.</title>
        <authorList>
            <person name="Salva-Serra F."/>
            <person name="Engstrom-Jakobsson H."/>
            <person name="Thorell K."/>
            <person name="Gonzales-Siles L."/>
            <person name="Karlsson R."/>
            <person name="Boulund F."/>
            <person name="Engstrand L."/>
            <person name="Kristiansson E."/>
            <person name="Moore E."/>
        </authorList>
    </citation>
    <scope>NUCLEOTIDE SEQUENCE [LARGE SCALE GENOMIC DNA]</scope>
    <source>
        <strain evidence="2">CCUG 67237</strain>
    </source>
</reference>
<comment type="caution">
    <text evidence="2">The sequence shown here is derived from an EMBL/GenBank/DDBJ whole genome shotgun (WGS) entry which is preliminary data.</text>
</comment>
<dbReference type="GO" id="GO:0009307">
    <property type="term" value="P:DNA restriction-modification system"/>
    <property type="evidence" value="ECO:0007669"/>
    <property type="project" value="InterPro"/>
</dbReference>
<proteinExistence type="predicted"/>
<dbReference type="GO" id="GO:0003677">
    <property type="term" value="F:DNA binding"/>
    <property type="evidence" value="ECO:0007669"/>
    <property type="project" value="InterPro"/>
</dbReference>
<dbReference type="EMBL" id="LZMT01000022">
    <property type="protein sequence ID" value="OBX63948.1"/>
    <property type="molecule type" value="Genomic_DNA"/>
</dbReference>
<protein>
    <recommendedName>
        <fullName evidence="1">Restriction endonuclease type IV Mrr domain-containing protein</fullName>
    </recommendedName>
</protein>
<gene>
    <name evidence="2" type="ORF">A9299_10465</name>
</gene>
<name>A0AA91FPP6_FAUOS</name>
<dbReference type="Pfam" id="PF04471">
    <property type="entry name" value="Mrr_cat"/>
    <property type="match status" value="1"/>
</dbReference>